<dbReference type="SUPFAM" id="SSF46934">
    <property type="entry name" value="UBA-like"/>
    <property type="match status" value="1"/>
</dbReference>
<dbReference type="GO" id="GO:0006511">
    <property type="term" value="P:ubiquitin-dependent protein catabolic process"/>
    <property type="evidence" value="ECO:0007669"/>
    <property type="project" value="TreeGrafter"/>
</dbReference>
<proteinExistence type="predicted"/>
<feature type="compositionally biased region" description="Basic and acidic residues" evidence="1">
    <location>
        <begin position="48"/>
        <end position="58"/>
    </location>
</feature>
<dbReference type="GO" id="GO:0043130">
    <property type="term" value="F:ubiquitin binding"/>
    <property type="evidence" value="ECO:0007669"/>
    <property type="project" value="InterPro"/>
</dbReference>
<dbReference type="GO" id="GO:0005737">
    <property type="term" value="C:cytoplasm"/>
    <property type="evidence" value="ECO:0007669"/>
    <property type="project" value="TreeGrafter"/>
</dbReference>
<feature type="region of interest" description="Disordered" evidence="1">
    <location>
        <begin position="314"/>
        <end position="420"/>
    </location>
</feature>
<dbReference type="AlphaFoldDB" id="A0A9P6U8T3"/>
<dbReference type="SMART" id="SM00546">
    <property type="entry name" value="CUE"/>
    <property type="match status" value="1"/>
</dbReference>
<comment type="caution">
    <text evidence="3">The sequence shown here is derived from an EMBL/GenBank/DDBJ whole genome shotgun (WGS) entry which is preliminary data.</text>
</comment>
<feature type="compositionally biased region" description="Low complexity" evidence="1">
    <location>
        <begin position="24"/>
        <end position="46"/>
    </location>
</feature>
<dbReference type="Proteomes" id="UP000807716">
    <property type="component" value="Unassembled WGS sequence"/>
</dbReference>
<feature type="region of interest" description="Disordered" evidence="1">
    <location>
        <begin position="134"/>
        <end position="243"/>
    </location>
</feature>
<evidence type="ECO:0000313" key="4">
    <source>
        <dbReference type="Proteomes" id="UP000807716"/>
    </source>
</evidence>
<feature type="compositionally biased region" description="Low complexity" evidence="1">
    <location>
        <begin position="158"/>
        <end position="175"/>
    </location>
</feature>
<organism evidence="3 4">
    <name type="scientific">Actinomortierella ambigua</name>
    <dbReference type="NCBI Taxonomy" id="1343610"/>
    <lineage>
        <taxon>Eukaryota</taxon>
        <taxon>Fungi</taxon>
        <taxon>Fungi incertae sedis</taxon>
        <taxon>Mucoromycota</taxon>
        <taxon>Mortierellomycotina</taxon>
        <taxon>Mortierellomycetes</taxon>
        <taxon>Mortierellales</taxon>
        <taxon>Mortierellaceae</taxon>
        <taxon>Actinomortierella</taxon>
    </lineage>
</organism>
<evidence type="ECO:0000256" key="1">
    <source>
        <dbReference type="SAM" id="MobiDB-lite"/>
    </source>
</evidence>
<feature type="compositionally biased region" description="Basic and acidic residues" evidence="1">
    <location>
        <begin position="339"/>
        <end position="371"/>
    </location>
</feature>
<keyword evidence="4" id="KW-1185">Reference proteome</keyword>
<dbReference type="Gene3D" id="1.10.8.10">
    <property type="entry name" value="DNA helicase RuvA subunit, C-terminal domain"/>
    <property type="match status" value="1"/>
</dbReference>
<dbReference type="Pfam" id="PF02845">
    <property type="entry name" value="CUE"/>
    <property type="match status" value="1"/>
</dbReference>
<feature type="compositionally biased region" description="Low complexity" evidence="1">
    <location>
        <begin position="263"/>
        <end position="272"/>
    </location>
</feature>
<feature type="compositionally biased region" description="Low complexity" evidence="1">
    <location>
        <begin position="78"/>
        <end position="96"/>
    </location>
</feature>
<dbReference type="OrthoDB" id="9942608at2759"/>
<dbReference type="PANTHER" id="PTHR16461:SF5">
    <property type="entry name" value="TOLL-INTERACTING PROTEIN"/>
    <property type="match status" value="1"/>
</dbReference>
<accession>A0A9P6U8T3</accession>
<dbReference type="InterPro" id="IPR009060">
    <property type="entry name" value="UBA-like_sf"/>
</dbReference>
<dbReference type="PANTHER" id="PTHR16461">
    <property type="entry name" value="TOLL-INTERACTING PROTEIN"/>
    <property type="match status" value="1"/>
</dbReference>
<protein>
    <recommendedName>
        <fullName evidence="2">CUE domain-containing protein</fullName>
    </recommendedName>
</protein>
<feature type="compositionally biased region" description="Basic and acidic residues" evidence="1">
    <location>
        <begin position="406"/>
        <end position="420"/>
    </location>
</feature>
<feature type="region of interest" description="Disordered" evidence="1">
    <location>
        <begin position="1"/>
        <end position="99"/>
    </location>
</feature>
<evidence type="ECO:0000259" key="2">
    <source>
        <dbReference type="PROSITE" id="PS51140"/>
    </source>
</evidence>
<feature type="domain" description="CUE" evidence="2">
    <location>
        <begin position="100"/>
        <end position="143"/>
    </location>
</feature>
<feature type="region of interest" description="Disordered" evidence="1">
    <location>
        <begin position="256"/>
        <end position="279"/>
    </location>
</feature>
<name>A0A9P6U8T3_9FUNG</name>
<reference evidence="3" key="1">
    <citation type="journal article" date="2020" name="Fungal Divers.">
        <title>Resolving the Mortierellaceae phylogeny through synthesis of multi-gene phylogenetics and phylogenomics.</title>
        <authorList>
            <person name="Vandepol N."/>
            <person name="Liber J."/>
            <person name="Desiro A."/>
            <person name="Na H."/>
            <person name="Kennedy M."/>
            <person name="Barry K."/>
            <person name="Grigoriev I.V."/>
            <person name="Miller A.N."/>
            <person name="O'Donnell K."/>
            <person name="Stajich J.E."/>
            <person name="Bonito G."/>
        </authorList>
    </citation>
    <scope>NUCLEOTIDE SEQUENCE</scope>
    <source>
        <strain evidence="3">BC1065</strain>
    </source>
</reference>
<dbReference type="PROSITE" id="PS51140">
    <property type="entry name" value="CUE"/>
    <property type="match status" value="1"/>
</dbReference>
<gene>
    <name evidence="3" type="ORF">DFQ27_001180</name>
</gene>
<sequence length="420" mass="46350">MSSIDKDSKTASASTDDAVPYNVTDAPTSSTDNSNSNSTTSPTVASKENAKKDNKDPFGGDDDDDDDLQIHPAIADDASAPTNTASPPASAPASSPQEAERLAKLAILTEAFPTVEKEICEFVLETHRGNVEGSINALLEMSDPEYRPEAPQPPPQQRQPSQQPQPQQRSQGRPPQQMPIQLQVPIGPAVPPLPRRSPPNQDGGVDAAADEFARMRLQQQPRAEIDPILLASTSTPEQQLRSDEDFARTLAAMDEYRARREQPQPQQGEQGPTFAQEMKELMDEELPKIKERFNAAADTTKKKVNEWYEKFKASRAEAAARDAGRRDQGNASNEAYYQDDGRYDNYRQDTRDHDRDPIRFGERRDSDEPLARHRATPPLPARRSTQDDAPSIAVESDTATATLLPDGRRTTVEDVADKDK</sequence>
<dbReference type="GO" id="GO:0031624">
    <property type="term" value="F:ubiquitin conjugating enzyme binding"/>
    <property type="evidence" value="ECO:0007669"/>
    <property type="project" value="TreeGrafter"/>
</dbReference>
<feature type="compositionally biased region" description="Basic and acidic residues" evidence="1">
    <location>
        <begin position="314"/>
        <end position="328"/>
    </location>
</feature>
<dbReference type="EMBL" id="JAAAJB010000138">
    <property type="protein sequence ID" value="KAG0264511.1"/>
    <property type="molecule type" value="Genomic_DNA"/>
</dbReference>
<evidence type="ECO:0000313" key="3">
    <source>
        <dbReference type="EMBL" id="KAG0264511.1"/>
    </source>
</evidence>
<dbReference type="InterPro" id="IPR003892">
    <property type="entry name" value="CUE"/>
</dbReference>
<feature type="compositionally biased region" description="Pro residues" evidence="1">
    <location>
        <begin position="188"/>
        <end position="197"/>
    </location>
</feature>